<organism evidence="2 3">
    <name type="scientific">Rhodococcus jostii (strain RHA1)</name>
    <dbReference type="NCBI Taxonomy" id="101510"/>
    <lineage>
        <taxon>Bacteria</taxon>
        <taxon>Bacillati</taxon>
        <taxon>Actinomycetota</taxon>
        <taxon>Actinomycetes</taxon>
        <taxon>Mycobacteriales</taxon>
        <taxon>Nocardiaceae</taxon>
        <taxon>Rhodococcus</taxon>
    </lineage>
</organism>
<accession>Q0RXD1</accession>
<evidence type="ECO:0000313" key="2">
    <source>
        <dbReference type="EMBL" id="ABH00055.1"/>
    </source>
</evidence>
<reference evidence="3" key="1">
    <citation type="journal article" date="2006" name="Proc. Natl. Acad. Sci. U.S.A.">
        <title>The complete genome of Rhodococcus sp. RHA1 provides insights into a catabolic powerhouse.</title>
        <authorList>
            <person name="McLeod M.P."/>
            <person name="Warren R.L."/>
            <person name="Hsiao W.W.L."/>
            <person name="Araki N."/>
            <person name="Myhre M."/>
            <person name="Fernandes C."/>
            <person name="Miyazawa D."/>
            <person name="Wong W."/>
            <person name="Lillquist A.L."/>
            <person name="Wang D."/>
            <person name="Dosanjh M."/>
            <person name="Hara H."/>
            <person name="Petrescu A."/>
            <person name="Morin R.D."/>
            <person name="Yang G."/>
            <person name="Stott J.M."/>
            <person name="Schein J.E."/>
            <person name="Shin H."/>
            <person name="Smailus D."/>
            <person name="Siddiqui A.S."/>
            <person name="Marra M.A."/>
            <person name="Jones S.J.M."/>
            <person name="Holt R."/>
            <person name="Brinkman F.S.L."/>
            <person name="Miyauchi K."/>
            <person name="Fukuda M."/>
            <person name="Davies J.E."/>
            <person name="Mohn W.W."/>
            <person name="Eltis L.D."/>
        </authorList>
    </citation>
    <scope>NUCLEOTIDE SEQUENCE [LARGE SCALE GENOMIC DNA]</scope>
    <source>
        <strain evidence="3">RHA1</strain>
    </source>
</reference>
<dbReference type="Proteomes" id="UP000008710">
    <property type="component" value="Plasmid pRHL1"/>
</dbReference>
<gene>
    <name evidence="2" type="ordered locus">RHA1_ro09011</name>
</gene>
<sequence>MPGDKQWSGVFRRDADPSDDLSLDGIDRTTWPRTPFPLAGSQARQPPQEPVLVGSRVSSSTVKLSQTLWQYLSLIEGTAGASHTARREVLSNLGAEWLRFRLAAIQAARRQSMPIRIGVQGNSHIQSGLKKPWKCGGPRRPEEATWSASPDQEFEAAVSPERRGSHRVDGMGVGYVDFVAVLGSPEAMSTPMTNVVPGARTAPVALTSFPPRIARLTRIQ</sequence>
<dbReference type="AlphaFoldDB" id="Q0RXD1"/>
<evidence type="ECO:0000313" key="3">
    <source>
        <dbReference type="Proteomes" id="UP000008710"/>
    </source>
</evidence>
<feature type="region of interest" description="Disordered" evidence="1">
    <location>
        <begin position="1"/>
        <end position="49"/>
    </location>
</feature>
<protein>
    <submittedName>
        <fullName evidence="2">Uncharacterized protein</fullName>
    </submittedName>
</protein>
<proteinExistence type="predicted"/>
<feature type="region of interest" description="Disordered" evidence="1">
    <location>
        <begin position="127"/>
        <end position="163"/>
    </location>
</feature>
<evidence type="ECO:0000256" key="1">
    <source>
        <dbReference type="SAM" id="MobiDB-lite"/>
    </source>
</evidence>
<dbReference type="HOGENOM" id="CLU_1255147_0_0_11"/>
<name>Q0RXD1_RHOJR</name>
<dbReference type="KEGG" id="rha:RHA1_ro09011"/>
<keyword evidence="2" id="KW-0614">Plasmid</keyword>
<dbReference type="EMBL" id="CP000432">
    <property type="protein sequence ID" value="ABH00055.1"/>
    <property type="molecule type" value="Genomic_DNA"/>
</dbReference>
<geneLocation type="plasmid" evidence="2 3">
    <name>pRHL1</name>
</geneLocation>